<organism evidence="1 2">
    <name type="scientific">Methanofollis aquaemaris</name>
    <dbReference type="NCBI Taxonomy" id="126734"/>
    <lineage>
        <taxon>Archaea</taxon>
        <taxon>Methanobacteriati</taxon>
        <taxon>Methanobacteriota</taxon>
        <taxon>Stenosarchaea group</taxon>
        <taxon>Methanomicrobia</taxon>
        <taxon>Methanomicrobiales</taxon>
        <taxon>Methanomicrobiaceae</taxon>
        <taxon>Methanofollis</taxon>
    </lineage>
</organism>
<accession>A0A8A3S335</accession>
<sequence>MKKIGSLNVQRYADLMPSEIRDAVAPLSDDMAWAIFMAILHHRNLRDSDFIEIFGSTFTAEGRRRLKKLEMAGLIEKKINSQDGACNTSDIHYVLSHPGRDLLDTLFGMILKNCSWTQ</sequence>
<dbReference type="EMBL" id="CP036172">
    <property type="protein sequence ID" value="QSZ66024.1"/>
    <property type="molecule type" value="Genomic_DNA"/>
</dbReference>
<gene>
    <name evidence="1" type="ORF">RJ40_00160</name>
</gene>
<dbReference type="SUPFAM" id="SSF46785">
    <property type="entry name" value="Winged helix' DNA-binding domain"/>
    <property type="match status" value="1"/>
</dbReference>
<keyword evidence="2" id="KW-1185">Reference proteome</keyword>
<dbReference type="KEGG" id="maqe:RJ40_00160"/>
<proteinExistence type="predicted"/>
<dbReference type="AlphaFoldDB" id="A0A8A3S335"/>
<dbReference type="GeneID" id="76422718"/>
<evidence type="ECO:0000313" key="1">
    <source>
        <dbReference type="EMBL" id="QSZ66024.1"/>
    </source>
</evidence>
<reference evidence="1" key="2">
    <citation type="submission" date="2019-02" db="EMBL/GenBank/DDBJ databases">
        <authorList>
            <person name="Chen S.-C."/>
            <person name="Chien H.-H."/>
            <person name="Lai M.-C."/>
        </authorList>
    </citation>
    <scope>NUCLEOTIDE SEQUENCE</scope>
    <source>
        <strain evidence="1">N2F9704</strain>
    </source>
</reference>
<protein>
    <recommendedName>
        <fullName evidence="3">Transcriptional regulator</fullName>
    </recommendedName>
</protein>
<evidence type="ECO:0000313" key="2">
    <source>
        <dbReference type="Proteomes" id="UP001042704"/>
    </source>
</evidence>
<dbReference type="Proteomes" id="UP001042704">
    <property type="component" value="Chromosome"/>
</dbReference>
<evidence type="ECO:0008006" key="3">
    <source>
        <dbReference type="Google" id="ProtNLM"/>
    </source>
</evidence>
<dbReference type="RefSeq" id="WP_265581316.1">
    <property type="nucleotide sequence ID" value="NZ_CP036172.1"/>
</dbReference>
<reference evidence="1" key="1">
    <citation type="journal article" date="2001" name="Int. J. Syst. Evol. Microbiol.">
        <title>Methanofollis aquaemaris sp. nov., a methanogen isolated from an aquaculture fish pond.</title>
        <authorList>
            <person name="Lai M.C."/>
            <person name="Chen S.C."/>
        </authorList>
    </citation>
    <scope>NUCLEOTIDE SEQUENCE</scope>
    <source>
        <strain evidence="1">N2F9704</strain>
    </source>
</reference>
<dbReference type="InterPro" id="IPR036390">
    <property type="entry name" value="WH_DNA-bd_sf"/>
</dbReference>
<name>A0A8A3S335_9EURY</name>